<reference evidence="1" key="1">
    <citation type="journal article" date="2023" name="Plant J.">
        <title>The genome of the king protea, Protea cynaroides.</title>
        <authorList>
            <person name="Chang J."/>
            <person name="Duong T.A."/>
            <person name="Schoeman C."/>
            <person name="Ma X."/>
            <person name="Roodt D."/>
            <person name="Barker N."/>
            <person name="Li Z."/>
            <person name="Van de Peer Y."/>
            <person name="Mizrachi E."/>
        </authorList>
    </citation>
    <scope>NUCLEOTIDE SEQUENCE</scope>
    <source>
        <tissue evidence="1">Young leaves</tissue>
    </source>
</reference>
<accession>A0A9Q0QVA6</accession>
<evidence type="ECO:0000313" key="2">
    <source>
        <dbReference type="Proteomes" id="UP001141806"/>
    </source>
</evidence>
<sequence length="129" mass="14596">MQDQGGTSPDVLWIKPPIVDQKGRVISASSSFSDIDFDCPSSSQLHTCHKNRAVAGLNTRKTRTEEPLSSVRELYTIFYTFPSPENHLQTKANGLPFILSWSDKGKGRHFYTNKRIGDWFTYLMISANI</sequence>
<name>A0A9Q0QVA6_9MAGN</name>
<protein>
    <submittedName>
        <fullName evidence="1">Uncharacterized protein</fullName>
    </submittedName>
</protein>
<comment type="caution">
    <text evidence="1">The sequence shown here is derived from an EMBL/GenBank/DDBJ whole genome shotgun (WGS) entry which is preliminary data.</text>
</comment>
<organism evidence="1 2">
    <name type="scientific">Protea cynaroides</name>
    <dbReference type="NCBI Taxonomy" id="273540"/>
    <lineage>
        <taxon>Eukaryota</taxon>
        <taxon>Viridiplantae</taxon>
        <taxon>Streptophyta</taxon>
        <taxon>Embryophyta</taxon>
        <taxon>Tracheophyta</taxon>
        <taxon>Spermatophyta</taxon>
        <taxon>Magnoliopsida</taxon>
        <taxon>Proteales</taxon>
        <taxon>Proteaceae</taxon>
        <taxon>Protea</taxon>
    </lineage>
</organism>
<evidence type="ECO:0000313" key="1">
    <source>
        <dbReference type="EMBL" id="KAJ4973004.1"/>
    </source>
</evidence>
<dbReference type="AlphaFoldDB" id="A0A9Q0QVA6"/>
<proteinExistence type="predicted"/>
<keyword evidence="2" id="KW-1185">Reference proteome</keyword>
<dbReference type="EMBL" id="JAMYWD010000004">
    <property type="protein sequence ID" value="KAJ4973004.1"/>
    <property type="molecule type" value="Genomic_DNA"/>
</dbReference>
<dbReference type="Proteomes" id="UP001141806">
    <property type="component" value="Unassembled WGS sequence"/>
</dbReference>
<gene>
    <name evidence="1" type="ORF">NE237_006178</name>
</gene>